<dbReference type="Proteomes" id="UP000469452">
    <property type="component" value="Unassembled WGS sequence"/>
</dbReference>
<comment type="caution">
    <text evidence="1">The sequence shown here is derived from an EMBL/GenBank/DDBJ whole genome shotgun (WGS) entry which is preliminary data.</text>
</comment>
<proteinExistence type="predicted"/>
<dbReference type="VEuPathDB" id="FungiDB:H257_16282"/>
<reference evidence="1 2" key="1">
    <citation type="submission" date="2019-06" db="EMBL/GenBank/DDBJ databases">
        <title>Genomics analysis of Aphanomyces spp. identifies a new class of oomycete effector associated with host adaptation.</title>
        <authorList>
            <person name="Gaulin E."/>
        </authorList>
    </citation>
    <scope>NUCLEOTIDE SEQUENCE [LARGE SCALE GENOMIC DNA]</scope>
    <source>
        <strain evidence="1 2">E</strain>
    </source>
</reference>
<gene>
    <name evidence="1" type="ORF">AaE_009242</name>
</gene>
<evidence type="ECO:0000313" key="1">
    <source>
        <dbReference type="EMBL" id="KAF0732009.1"/>
    </source>
</evidence>
<evidence type="ECO:0000313" key="2">
    <source>
        <dbReference type="Proteomes" id="UP000469452"/>
    </source>
</evidence>
<accession>A0A6A5A3Q3</accession>
<organism evidence="1 2">
    <name type="scientific">Aphanomyces astaci</name>
    <name type="common">Crayfish plague agent</name>
    <dbReference type="NCBI Taxonomy" id="112090"/>
    <lineage>
        <taxon>Eukaryota</taxon>
        <taxon>Sar</taxon>
        <taxon>Stramenopiles</taxon>
        <taxon>Oomycota</taxon>
        <taxon>Saprolegniomycetes</taxon>
        <taxon>Saprolegniales</taxon>
        <taxon>Verrucalvaceae</taxon>
        <taxon>Aphanomyces</taxon>
    </lineage>
</organism>
<name>A0A6A5A3Q3_APHAT</name>
<dbReference type="AlphaFoldDB" id="A0A6A5A3Q3"/>
<protein>
    <submittedName>
        <fullName evidence="1">Uncharacterized protein</fullName>
    </submittedName>
</protein>
<dbReference type="EMBL" id="VJMI01015167">
    <property type="protein sequence ID" value="KAF0732009.1"/>
    <property type="molecule type" value="Genomic_DNA"/>
</dbReference>
<sequence length="134" mass="15131">MVQTNLNQTPTASLASKSSMELFTAFNPATPLDVVVVGINKELRECDWTVKDIPKNLDKLGASLRVMHKEVLDKNAMRGVKATKATEKYEQYNISEGDYVLCSRVDNRYHPKPDRVKEVGEFSVVLEHLVTHEL</sequence>